<proteinExistence type="predicted"/>
<evidence type="ECO:0000313" key="2">
    <source>
        <dbReference type="Proteomes" id="UP000693768"/>
    </source>
</evidence>
<protein>
    <submittedName>
        <fullName evidence="1">Uncharacterized protein</fullName>
    </submittedName>
</protein>
<gene>
    <name evidence="1" type="ORF">Molly1_31</name>
</gene>
<accession>A0A8E4UYC5</accession>
<name>A0A8E4UYC5_9CAUD</name>
<sequence length="51" mass="5592">MKASPTKAVENFESMLDSTVLSESEKERLSSQLENTINEFTLGIASEVSRG</sequence>
<evidence type="ECO:0000313" key="1">
    <source>
        <dbReference type="EMBL" id="QQO97513.1"/>
    </source>
</evidence>
<dbReference type="EMBL" id="MT732451">
    <property type="protein sequence ID" value="QQO97513.1"/>
    <property type="molecule type" value="Genomic_DNA"/>
</dbReference>
<dbReference type="Proteomes" id="UP000693768">
    <property type="component" value="Segment"/>
</dbReference>
<reference evidence="1" key="1">
    <citation type="submission" date="2020-07" db="EMBL/GenBank/DDBJ databases">
        <title>Highly diverse flavobacterial phages as mortality factor during North Sea spring blooms.</title>
        <authorList>
            <person name="Bartlau N."/>
            <person name="Wichels A."/>
            <person name="Krohne G."/>
            <person name="Adriaenssens E.M."/>
            <person name="Heins A."/>
            <person name="Fuchs B.M."/>
            <person name="Amann R."/>
            <person name="Moraru C."/>
        </authorList>
    </citation>
    <scope>NUCLEOTIDE SEQUENCE</scope>
</reference>
<keyword evidence="2" id="KW-1185">Reference proteome</keyword>
<organism evidence="1 2">
    <name type="scientific">Maribacter phage Molly_1</name>
    <dbReference type="NCBI Taxonomy" id="2745685"/>
    <lineage>
        <taxon>Viruses</taxon>
        <taxon>Duplodnaviria</taxon>
        <taxon>Heunggongvirae</taxon>
        <taxon>Uroviricota</taxon>
        <taxon>Caudoviricetes</taxon>
        <taxon>Molycolviridae</taxon>
        <taxon>Mollyvirus</taxon>
        <taxon>Mollyvirus molly</taxon>
    </lineage>
</organism>